<gene>
    <name evidence="1" type="ORF">CM19_04820</name>
</gene>
<comment type="caution">
    <text evidence="1">The sequence shown here is derived from an EMBL/GenBank/DDBJ whole genome shotgun (WGS) entry which is preliminary data.</text>
</comment>
<organism evidence="1 2">
    <name type="scientific">Candidatus Acidianus copahuensis</name>
    <dbReference type="NCBI Taxonomy" id="1160895"/>
    <lineage>
        <taxon>Archaea</taxon>
        <taxon>Thermoproteota</taxon>
        <taxon>Thermoprotei</taxon>
        <taxon>Sulfolobales</taxon>
        <taxon>Sulfolobaceae</taxon>
        <taxon>Acidianus</taxon>
    </lineage>
</organism>
<dbReference type="STRING" id="1160895.CM19_04820"/>
<sequence>MAKITPEEIIPWKEYEKMRFEMIKRSAEIKKERRIELGNKMSLLFENKDTVKQQVQEMVYLDKLSTREEIEREINIYSSWIPCGGKAKATLYIYAENYEELSEIFKTLKGIYNSIFLKVGDKLIQGDPEAGRDQGDQFVTIQMLTFDLQGEKSNNLEVHVIHENYRFKTALPETLAKKVIEEAYELC</sequence>
<reference evidence="1 2" key="1">
    <citation type="submission" date="2014-03" db="EMBL/GenBank/DDBJ databases">
        <title>Draft genome sequence of the novel thermoacidophilic archaea Acidianus copahuensis ALE1 strain, isolated from Copahue volcanic area in Neuquen Argentina.</title>
        <authorList>
            <person name="Urbieta M.S."/>
            <person name="Rascovan N."/>
            <person name="Castro C."/>
            <person name="Revale S."/>
            <person name="Giaveno M.A."/>
            <person name="Vazquez M.P."/>
            <person name="Donati E.R."/>
        </authorList>
    </citation>
    <scope>NUCLEOTIDE SEQUENCE [LARGE SCALE GENOMIC DNA]</scope>
    <source>
        <strain evidence="1 2">ALE1</strain>
    </source>
</reference>
<dbReference type="InterPro" id="IPR021890">
    <property type="entry name" value="DUF3501"/>
</dbReference>
<dbReference type="EMBL" id="JFZT01000036">
    <property type="protein sequence ID" value="EZQ09968.1"/>
    <property type="molecule type" value="Genomic_DNA"/>
</dbReference>
<proteinExistence type="predicted"/>
<dbReference type="Proteomes" id="UP000024332">
    <property type="component" value="Unassembled WGS sequence"/>
</dbReference>
<accession>A0A031LS35</accession>
<evidence type="ECO:0000313" key="2">
    <source>
        <dbReference type="Proteomes" id="UP000024332"/>
    </source>
</evidence>
<dbReference type="AlphaFoldDB" id="A0A031LS35"/>
<evidence type="ECO:0000313" key="1">
    <source>
        <dbReference type="EMBL" id="EZQ09968.1"/>
    </source>
</evidence>
<dbReference type="OrthoDB" id="42145at2157"/>
<keyword evidence="2" id="KW-1185">Reference proteome</keyword>
<dbReference type="RefSeq" id="WP_048099259.1">
    <property type="nucleotide sequence ID" value="NZ_JFZT01000036.1"/>
</dbReference>
<protein>
    <submittedName>
        <fullName evidence="1">Fructose-bisphosphate aldolase</fullName>
    </submittedName>
</protein>
<dbReference type="Pfam" id="PF12007">
    <property type="entry name" value="DUF3501"/>
    <property type="match status" value="1"/>
</dbReference>
<name>A0A031LS35_9CREN</name>